<dbReference type="eggNOG" id="KOG1516">
    <property type="taxonomic scope" value="Eukaryota"/>
</dbReference>
<dbReference type="Pfam" id="PF00135">
    <property type="entry name" value="COesterase"/>
    <property type="match status" value="1"/>
</dbReference>
<dbReference type="InterPro" id="IPR002018">
    <property type="entry name" value="CarbesteraseB"/>
</dbReference>
<dbReference type="HOGENOM" id="CLU_1224602_0_0_1"/>
<dbReference type="GO" id="GO:0052689">
    <property type="term" value="F:carboxylic ester hydrolase activity"/>
    <property type="evidence" value="ECO:0007669"/>
    <property type="project" value="TreeGrafter"/>
</dbReference>
<accession>R1GIX8</accession>
<dbReference type="InterPro" id="IPR050654">
    <property type="entry name" value="AChE-related_enzymes"/>
</dbReference>
<evidence type="ECO:0000259" key="3">
    <source>
        <dbReference type="Pfam" id="PF00135"/>
    </source>
</evidence>
<gene>
    <name evidence="4" type="ORF">UCRNP2_7357</name>
</gene>
<evidence type="ECO:0000256" key="1">
    <source>
        <dbReference type="ARBA" id="ARBA00005964"/>
    </source>
</evidence>
<dbReference type="SUPFAM" id="SSF53474">
    <property type="entry name" value="alpha/beta-Hydrolases"/>
    <property type="match status" value="1"/>
</dbReference>
<organism evidence="4 5">
    <name type="scientific">Botryosphaeria parva (strain UCR-NP2)</name>
    <name type="common">Grapevine canker fungus</name>
    <name type="synonym">Neofusicoccum parvum</name>
    <dbReference type="NCBI Taxonomy" id="1287680"/>
    <lineage>
        <taxon>Eukaryota</taxon>
        <taxon>Fungi</taxon>
        <taxon>Dikarya</taxon>
        <taxon>Ascomycota</taxon>
        <taxon>Pezizomycotina</taxon>
        <taxon>Dothideomycetes</taxon>
        <taxon>Dothideomycetes incertae sedis</taxon>
        <taxon>Botryosphaeriales</taxon>
        <taxon>Botryosphaeriaceae</taxon>
        <taxon>Neofusicoccum</taxon>
    </lineage>
</organism>
<evidence type="ECO:0000313" key="5">
    <source>
        <dbReference type="Proteomes" id="UP000013521"/>
    </source>
</evidence>
<dbReference type="Proteomes" id="UP000013521">
    <property type="component" value="Unassembled WGS sequence"/>
</dbReference>
<dbReference type="PANTHER" id="PTHR43918">
    <property type="entry name" value="ACETYLCHOLINESTERASE"/>
    <property type="match status" value="1"/>
</dbReference>
<dbReference type="Gene3D" id="3.40.50.1820">
    <property type="entry name" value="alpha/beta hydrolase"/>
    <property type="match status" value="1"/>
</dbReference>
<proteinExistence type="inferred from homology"/>
<dbReference type="OMA" id="MVANDRC"/>
<reference evidence="5" key="1">
    <citation type="journal article" date="2013" name="Genome Announc.">
        <title>Draft genome sequence of Neofusicoccum parvum isolate UCR-NP2, a fungal vascular pathogen associated with grapevine cankers.</title>
        <authorList>
            <person name="Blanco-Ulate B."/>
            <person name="Rolshausen P."/>
            <person name="Cantu D."/>
        </authorList>
    </citation>
    <scope>NUCLEOTIDE SEQUENCE [LARGE SCALE GENOMIC DNA]</scope>
    <source>
        <strain evidence="5">UCR-NP2</strain>
    </source>
</reference>
<feature type="domain" description="Carboxylesterase type B" evidence="3">
    <location>
        <begin position="8"/>
        <end position="203"/>
    </location>
</feature>
<keyword evidence="2" id="KW-0378">Hydrolase</keyword>
<dbReference type="KEGG" id="npa:UCRNP2_7357"/>
<dbReference type="InterPro" id="IPR029058">
    <property type="entry name" value="AB_hydrolase_fold"/>
</dbReference>
<evidence type="ECO:0000256" key="2">
    <source>
        <dbReference type="ARBA" id="ARBA00022801"/>
    </source>
</evidence>
<dbReference type="OrthoDB" id="408631at2759"/>
<dbReference type="PANTHER" id="PTHR43918:SF4">
    <property type="entry name" value="CARBOXYLIC ESTER HYDROLASE"/>
    <property type="match status" value="1"/>
</dbReference>
<sequence length="226" mass="25248">MNANAFQISASPYGSYGWGPTVDGNFVTQDPKLLLNHGQFDSSVNVMVGHNSDEGLLFTPPVTNNSGYLDFVRGNFPSARSSVVDYIANTLYPPVFDGSMGYRDQVGRAALTIGEAGFACNAFAMNRAYNETYSYLFDVFPGLHAQDVSYTFYNADTTWSGLSVLTRWERNQTVAYAMQDYFTSFAAKGVPESRLDGLSAFTMYDVVEWEEKDAKYYYARIYIRST</sequence>
<protein>
    <submittedName>
        <fullName evidence="4">Putative carboxylesterase family protein</fullName>
    </submittedName>
</protein>
<evidence type="ECO:0000313" key="4">
    <source>
        <dbReference type="EMBL" id="EOD45914.1"/>
    </source>
</evidence>
<dbReference type="AlphaFoldDB" id="R1GIX8"/>
<name>R1GIX8_BOTPV</name>
<dbReference type="EMBL" id="KB916524">
    <property type="protein sequence ID" value="EOD45914.1"/>
    <property type="molecule type" value="Genomic_DNA"/>
</dbReference>
<comment type="similarity">
    <text evidence="1">Belongs to the type-B carboxylesterase/lipase family.</text>
</comment>